<comment type="caution">
    <text evidence="2">The sequence shown here is derived from an EMBL/GenBank/DDBJ whole genome shotgun (WGS) entry which is preliminary data.</text>
</comment>
<dbReference type="AlphaFoldDB" id="A0A7X5V041"/>
<dbReference type="EMBL" id="JAASQV010000002">
    <property type="protein sequence ID" value="NIJ65418.1"/>
    <property type="molecule type" value="Genomic_DNA"/>
</dbReference>
<organism evidence="2 3">
    <name type="scientific">Sphingomonas leidyi</name>
    <dbReference type="NCBI Taxonomy" id="68569"/>
    <lineage>
        <taxon>Bacteria</taxon>
        <taxon>Pseudomonadati</taxon>
        <taxon>Pseudomonadota</taxon>
        <taxon>Alphaproteobacteria</taxon>
        <taxon>Sphingomonadales</taxon>
        <taxon>Sphingomonadaceae</taxon>
        <taxon>Sphingomonas</taxon>
    </lineage>
</organism>
<evidence type="ECO:0000313" key="3">
    <source>
        <dbReference type="Proteomes" id="UP000564677"/>
    </source>
</evidence>
<feature type="chain" id="PRO_5030914540" evidence="1">
    <location>
        <begin position="20"/>
        <end position="157"/>
    </location>
</feature>
<evidence type="ECO:0000256" key="1">
    <source>
        <dbReference type="SAM" id="SignalP"/>
    </source>
</evidence>
<evidence type="ECO:0000313" key="2">
    <source>
        <dbReference type="EMBL" id="NIJ65418.1"/>
    </source>
</evidence>
<dbReference type="RefSeq" id="WP_167299815.1">
    <property type="nucleotide sequence ID" value="NZ_JAASQV010000002.1"/>
</dbReference>
<gene>
    <name evidence="2" type="ORF">FHR20_002380</name>
</gene>
<keyword evidence="3" id="KW-1185">Reference proteome</keyword>
<sequence>MKFLIAALMTCAFASPALAQALTADRFEGNDWWLVQPGGADSWNVISNGQPRRSGDSAVLWLVALFSKPQANGATGVALSLIVRCTTRTTSRMEPFTLDANGDLKHNSTIASMSGPMSITSPLYRFACTDDRTLFTHFEQRDRRAVIAELLARNPDK</sequence>
<dbReference type="Proteomes" id="UP000564677">
    <property type="component" value="Unassembled WGS sequence"/>
</dbReference>
<proteinExistence type="predicted"/>
<reference evidence="2 3" key="1">
    <citation type="submission" date="2020-03" db="EMBL/GenBank/DDBJ databases">
        <title>Genomic Encyclopedia of Type Strains, Phase IV (KMG-IV): sequencing the most valuable type-strain genomes for metagenomic binning, comparative biology and taxonomic classification.</title>
        <authorList>
            <person name="Goeker M."/>
        </authorList>
    </citation>
    <scope>NUCLEOTIDE SEQUENCE [LARGE SCALE GENOMIC DNA]</scope>
    <source>
        <strain evidence="2 3">DSM 4733</strain>
    </source>
</reference>
<accession>A0A7X5V041</accession>
<keyword evidence="1" id="KW-0732">Signal</keyword>
<feature type="signal peptide" evidence="1">
    <location>
        <begin position="1"/>
        <end position="19"/>
    </location>
</feature>
<protein>
    <submittedName>
        <fullName evidence="2">Uncharacterized protein</fullName>
    </submittedName>
</protein>
<name>A0A7X5V041_9SPHN</name>